<feature type="chain" id="PRO_5020642399" evidence="1">
    <location>
        <begin position="17"/>
        <end position="48"/>
    </location>
</feature>
<evidence type="ECO:0000313" key="2">
    <source>
        <dbReference type="EMBL" id="THC95556.1"/>
    </source>
</evidence>
<dbReference type="Proteomes" id="UP000308092">
    <property type="component" value="Unassembled WGS sequence"/>
</dbReference>
<evidence type="ECO:0000313" key="3">
    <source>
        <dbReference type="Proteomes" id="UP000308092"/>
    </source>
</evidence>
<protein>
    <submittedName>
        <fullName evidence="2">Uncharacterized protein</fullName>
    </submittedName>
</protein>
<gene>
    <name evidence="2" type="ORF">EYZ11_004981</name>
</gene>
<accession>A0A4S3JJ67</accession>
<dbReference type="EMBL" id="SOSA01000152">
    <property type="protein sequence ID" value="THC95556.1"/>
    <property type="molecule type" value="Genomic_DNA"/>
</dbReference>
<sequence>MHCLVAFAPFLAVALASPAPHLDMYKEPIVSGSKTNMTQQTSRDIGCK</sequence>
<keyword evidence="3" id="KW-1185">Reference proteome</keyword>
<proteinExistence type="predicted"/>
<name>A0A4S3JJ67_9EURO</name>
<comment type="caution">
    <text evidence="2">The sequence shown here is derived from an EMBL/GenBank/DDBJ whole genome shotgun (WGS) entry which is preliminary data.</text>
</comment>
<dbReference type="AlphaFoldDB" id="A0A4S3JJ67"/>
<reference evidence="2 3" key="1">
    <citation type="submission" date="2019-03" db="EMBL/GenBank/DDBJ databases">
        <title>The genome sequence of a newly discovered highly antifungal drug resistant Aspergillus species, Aspergillus tanneri NIH 1004.</title>
        <authorList>
            <person name="Mounaud S."/>
            <person name="Singh I."/>
            <person name="Joardar V."/>
            <person name="Pakala S."/>
            <person name="Pakala S."/>
            <person name="Venepally P."/>
            <person name="Hoover J."/>
            <person name="Nierman W."/>
            <person name="Chung J."/>
            <person name="Losada L."/>
        </authorList>
    </citation>
    <scope>NUCLEOTIDE SEQUENCE [LARGE SCALE GENOMIC DNA]</scope>
    <source>
        <strain evidence="2 3">NIH1004</strain>
    </source>
</reference>
<evidence type="ECO:0000256" key="1">
    <source>
        <dbReference type="SAM" id="SignalP"/>
    </source>
</evidence>
<dbReference type="VEuPathDB" id="FungiDB:EYZ11_004981"/>
<feature type="signal peptide" evidence="1">
    <location>
        <begin position="1"/>
        <end position="16"/>
    </location>
</feature>
<keyword evidence="1" id="KW-0732">Signal</keyword>
<organism evidence="2 3">
    <name type="scientific">Aspergillus tanneri</name>
    <dbReference type="NCBI Taxonomy" id="1220188"/>
    <lineage>
        <taxon>Eukaryota</taxon>
        <taxon>Fungi</taxon>
        <taxon>Dikarya</taxon>
        <taxon>Ascomycota</taxon>
        <taxon>Pezizomycotina</taxon>
        <taxon>Eurotiomycetes</taxon>
        <taxon>Eurotiomycetidae</taxon>
        <taxon>Eurotiales</taxon>
        <taxon>Aspergillaceae</taxon>
        <taxon>Aspergillus</taxon>
        <taxon>Aspergillus subgen. Circumdati</taxon>
    </lineage>
</organism>